<dbReference type="EC" id="3.1.-.-" evidence="6"/>
<dbReference type="GO" id="GO:0090729">
    <property type="term" value="F:toxin activity"/>
    <property type="evidence" value="ECO:0007669"/>
    <property type="project" value="UniProtKB-KW"/>
</dbReference>
<dbReference type="AlphaFoldDB" id="A0A7M1SVP7"/>
<sequence>MSAGDSASNVSRKVFVDTVILALAVGGESPHRAACRRILDGAANGEMELHLSAEALQELLFHRLRRGSRADAVAVVREVRAACVVHAFDEAVTDQMVDLVERSPIGGRDAVHAATALEAGFTEIVSLDRDFDQVPGLTRREPAYA</sequence>
<protein>
    <recommendedName>
        <fullName evidence="6">Ribonuclease VapC</fullName>
        <shortName evidence="6">RNase VapC</shortName>
        <ecNumber evidence="6">3.1.-.-</ecNumber>
    </recommendedName>
    <alternativeName>
        <fullName evidence="6">Toxin VapC</fullName>
    </alternativeName>
</protein>
<dbReference type="RefSeq" id="WP_193497378.1">
    <property type="nucleotide sequence ID" value="NZ_CP063169.1"/>
</dbReference>
<name>A0A7M1SVP7_9MICO</name>
<keyword evidence="4 6" id="KW-0378">Hydrolase</keyword>
<dbReference type="InterPro" id="IPR002716">
    <property type="entry name" value="PIN_dom"/>
</dbReference>
<evidence type="ECO:0000259" key="7">
    <source>
        <dbReference type="Pfam" id="PF01850"/>
    </source>
</evidence>
<dbReference type="Pfam" id="PF01850">
    <property type="entry name" value="PIN"/>
    <property type="match status" value="1"/>
</dbReference>
<comment type="cofactor">
    <cofactor evidence="6">
        <name>Mg(2+)</name>
        <dbReference type="ChEBI" id="CHEBI:18420"/>
    </cofactor>
</comment>
<dbReference type="CDD" id="cd09854">
    <property type="entry name" value="PIN_VapC-like"/>
    <property type="match status" value="1"/>
</dbReference>
<dbReference type="InterPro" id="IPR052106">
    <property type="entry name" value="PINc/VapC_TA"/>
</dbReference>
<organism evidence="8 9">
    <name type="scientific">Ruania alkalisoli</name>
    <dbReference type="NCBI Taxonomy" id="2779775"/>
    <lineage>
        <taxon>Bacteria</taxon>
        <taxon>Bacillati</taxon>
        <taxon>Actinomycetota</taxon>
        <taxon>Actinomycetes</taxon>
        <taxon>Micrococcales</taxon>
        <taxon>Ruaniaceae</taxon>
        <taxon>Ruania</taxon>
    </lineage>
</organism>
<dbReference type="KEGG" id="halt:IM660_19390"/>
<evidence type="ECO:0000256" key="5">
    <source>
        <dbReference type="ARBA" id="ARBA00022842"/>
    </source>
</evidence>
<dbReference type="GO" id="GO:0000287">
    <property type="term" value="F:magnesium ion binding"/>
    <property type="evidence" value="ECO:0007669"/>
    <property type="project" value="UniProtKB-UniRule"/>
</dbReference>
<comment type="similarity">
    <text evidence="6">Belongs to the PINc/VapC protein family.</text>
</comment>
<feature type="binding site" evidence="6">
    <location>
        <position position="17"/>
    </location>
    <ligand>
        <name>Mg(2+)</name>
        <dbReference type="ChEBI" id="CHEBI:18420"/>
    </ligand>
</feature>
<dbReference type="Gene3D" id="3.40.50.1010">
    <property type="entry name" value="5'-nuclease"/>
    <property type="match status" value="1"/>
</dbReference>
<evidence type="ECO:0000256" key="1">
    <source>
        <dbReference type="ARBA" id="ARBA00022649"/>
    </source>
</evidence>
<dbReference type="PANTHER" id="PTHR38826:SF5">
    <property type="entry name" value="RIBONUCLEASE VAPC13"/>
    <property type="match status" value="1"/>
</dbReference>
<accession>A0A7M1SVP7</accession>
<comment type="function">
    <text evidence="6">Toxic component of a toxin-antitoxin (TA) system. An RNase.</text>
</comment>
<dbReference type="InterPro" id="IPR029060">
    <property type="entry name" value="PIN-like_dom_sf"/>
</dbReference>
<evidence type="ECO:0000256" key="2">
    <source>
        <dbReference type="ARBA" id="ARBA00022722"/>
    </source>
</evidence>
<evidence type="ECO:0000313" key="8">
    <source>
        <dbReference type="EMBL" id="QOR70703.1"/>
    </source>
</evidence>
<keyword evidence="2 6" id="KW-0540">Nuclease</keyword>
<proteinExistence type="inferred from homology"/>
<dbReference type="InterPro" id="IPR022907">
    <property type="entry name" value="VapC_family"/>
</dbReference>
<gene>
    <name evidence="6" type="primary">vapC</name>
    <name evidence="8" type="ORF">IM660_19390</name>
</gene>
<feature type="binding site" evidence="6">
    <location>
        <position position="109"/>
    </location>
    <ligand>
        <name>Mg(2+)</name>
        <dbReference type="ChEBI" id="CHEBI:18420"/>
    </ligand>
</feature>
<reference evidence="8 9" key="1">
    <citation type="submission" date="2020-10" db="EMBL/GenBank/DDBJ databases">
        <title>Haloactinobacterium sp. RN3S43, a bacterium isolated from saline soil.</title>
        <authorList>
            <person name="Sun J.-Q."/>
        </authorList>
    </citation>
    <scope>NUCLEOTIDE SEQUENCE [LARGE SCALE GENOMIC DNA]</scope>
    <source>
        <strain evidence="8 9">RN3S43</strain>
    </source>
</reference>
<dbReference type="SUPFAM" id="SSF88723">
    <property type="entry name" value="PIN domain-like"/>
    <property type="match status" value="1"/>
</dbReference>
<keyword evidence="5 6" id="KW-0460">Magnesium</keyword>
<keyword evidence="6" id="KW-0800">Toxin</keyword>
<dbReference type="Proteomes" id="UP000593758">
    <property type="component" value="Chromosome"/>
</dbReference>
<dbReference type="GO" id="GO:0004540">
    <property type="term" value="F:RNA nuclease activity"/>
    <property type="evidence" value="ECO:0007669"/>
    <property type="project" value="InterPro"/>
</dbReference>
<evidence type="ECO:0000256" key="4">
    <source>
        <dbReference type="ARBA" id="ARBA00022801"/>
    </source>
</evidence>
<evidence type="ECO:0000313" key="9">
    <source>
        <dbReference type="Proteomes" id="UP000593758"/>
    </source>
</evidence>
<keyword evidence="3 6" id="KW-0479">Metal-binding</keyword>
<evidence type="ECO:0000256" key="3">
    <source>
        <dbReference type="ARBA" id="ARBA00022723"/>
    </source>
</evidence>
<dbReference type="GO" id="GO:0016787">
    <property type="term" value="F:hydrolase activity"/>
    <property type="evidence" value="ECO:0007669"/>
    <property type="project" value="UniProtKB-KW"/>
</dbReference>
<keyword evidence="9" id="KW-1185">Reference proteome</keyword>
<dbReference type="PANTHER" id="PTHR38826">
    <property type="entry name" value="RIBONUCLEASE VAPC13"/>
    <property type="match status" value="1"/>
</dbReference>
<evidence type="ECO:0000256" key="6">
    <source>
        <dbReference type="HAMAP-Rule" id="MF_00265"/>
    </source>
</evidence>
<feature type="domain" description="PIN" evidence="7">
    <location>
        <begin position="14"/>
        <end position="136"/>
    </location>
</feature>
<keyword evidence="1 6" id="KW-1277">Toxin-antitoxin system</keyword>
<dbReference type="HAMAP" id="MF_00265">
    <property type="entry name" value="VapC_Nob1"/>
    <property type="match status" value="1"/>
</dbReference>
<dbReference type="EMBL" id="CP063169">
    <property type="protein sequence ID" value="QOR70703.1"/>
    <property type="molecule type" value="Genomic_DNA"/>
</dbReference>